<feature type="compositionally biased region" description="Basic and acidic residues" evidence="1">
    <location>
        <begin position="651"/>
        <end position="662"/>
    </location>
</feature>
<evidence type="ECO:0000313" key="3">
    <source>
        <dbReference type="EMBL" id="WMX46451.1"/>
    </source>
</evidence>
<accession>A0ABY9RWA0</accession>
<proteinExistence type="predicted"/>
<feature type="compositionally biased region" description="Basic residues" evidence="1">
    <location>
        <begin position="599"/>
        <end position="608"/>
    </location>
</feature>
<feature type="compositionally biased region" description="Basic residues" evidence="1">
    <location>
        <begin position="635"/>
        <end position="645"/>
    </location>
</feature>
<gene>
    <name evidence="3" type="ORF">RGF97_18605</name>
</gene>
<sequence>MLSGAVLVLAFALSGNIAQAAPPPPEAHGIPGFAENPDPIRTGKAGKAKPLPADPAKKAAVKTLGKVSWPTEGTAEVALPASATTPERTGKASEGPRLAPGKAARPTAAAKTRVGGLPVAVAPVATAKGRSAAPGKVRIHTLGREEAARWGGAAMFTVERADAGTTAAPVQLALDYSAFAEGAGGAYGSRLTLVQLPACAATAAPGEKGCASIPNKITATNDTARRTVRSDVTAAPAGTQAAVYALTATASSAKGDYKATPLSPSASWSVSNSSGGFSWSYPLRMVPTPGDIAPDVTIGYSSQSADGRTGATNNQGSWIGEGFGYEPDYVERSYKSCSEDGHAGSTEQCWAFDNATVMLNGQSSTLVKNDKDGLWHFADDNGAKIEKLDGRTYVTGSDDNDGEYWKITTTDGTEYYFGLNRLPGWTSGKEETKSVWTAPVFGDDVNEPCYNATFSSAHCKQAWRWNLDYVKDRHGNVRSYFYTPETNYYALNAKTDVNGIAYHRAGYVKRIDYGQRDTKVYSTKAPASRRVLGRGALPRRRKLRLQPRQVHDGQRRTLARHTGGPALRRQHQVHAGTELADLLDDQAAHRHHDPDEHQRGRRRVRGRRRLEVHPLLHGQRRLHQVPVALQDRPRGSGRRQHRRGALGRVPGHGDDEPGRQRH</sequence>
<dbReference type="RefSeq" id="WP_309548977.1">
    <property type="nucleotide sequence ID" value="NZ_CP133762.1"/>
</dbReference>
<dbReference type="EMBL" id="CP133762">
    <property type="protein sequence ID" value="WMX46451.1"/>
    <property type="molecule type" value="Genomic_DNA"/>
</dbReference>
<feature type="region of interest" description="Disordered" evidence="1">
    <location>
        <begin position="547"/>
        <end position="573"/>
    </location>
</feature>
<feature type="region of interest" description="Disordered" evidence="1">
    <location>
        <begin position="76"/>
        <end position="103"/>
    </location>
</feature>
<protein>
    <submittedName>
        <fullName evidence="3">Uncharacterized protein</fullName>
    </submittedName>
</protein>
<feature type="region of interest" description="Disordered" evidence="1">
    <location>
        <begin position="588"/>
        <end position="662"/>
    </location>
</feature>
<feature type="signal peptide" evidence="2">
    <location>
        <begin position="1"/>
        <end position="20"/>
    </location>
</feature>
<reference evidence="3 4" key="1">
    <citation type="submission" date="2023-09" db="EMBL/GenBank/DDBJ databases">
        <title>Complete genome of Streptomyces roseicoloratus T14.</title>
        <authorList>
            <person name="Bashizi T."/>
            <person name="Kim M.-J."/>
            <person name="Lee G."/>
            <person name="Tagele S.B."/>
            <person name="Shin J.-H."/>
        </authorList>
    </citation>
    <scope>NUCLEOTIDE SEQUENCE [LARGE SCALE GENOMIC DNA]</scope>
    <source>
        <strain evidence="3 4">T14</strain>
    </source>
</reference>
<evidence type="ECO:0000256" key="1">
    <source>
        <dbReference type="SAM" id="MobiDB-lite"/>
    </source>
</evidence>
<evidence type="ECO:0000256" key="2">
    <source>
        <dbReference type="SAM" id="SignalP"/>
    </source>
</evidence>
<feature type="compositionally biased region" description="Basic and acidic residues" evidence="1">
    <location>
        <begin position="588"/>
        <end position="598"/>
    </location>
</feature>
<name>A0ABY9RWA0_9ACTN</name>
<organism evidence="3 4">
    <name type="scientific">Streptomyces roseicoloratus</name>
    <dbReference type="NCBI Taxonomy" id="2508722"/>
    <lineage>
        <taxon>Bacteria</taxon>
        <taxon>Bacillati</taxon>
        <taxon>Actinomycetota</taxon>
        <taxon>Actinomycetes</taxon>
        <taxon>Kitasatosporales</taxon>
        <taxon>Streptomycetaceae</taxon>
        <taxon>Streptomyces</taxon>
    </lineage>
</organism>
<feature type="chain" id="PRO_5046527284" evidence="2">
    <location>
        <begin position="21"/>
        <end position="662"/>
    </location>
</feature>
<keyword evidence="2" id="KW-0732">Signal</keyword>
<evidence type="ECO:0000313" key="4">
    <source>
        <dbReference type="Proteomes" id="UP001250858"/>
    </source>
</evidence>
<keyword evidence="4" id="KW-1185">Reference proteome</keyword>
<dbReference type="Proteomes" id="UP001250858">
    <property type="component" value="Chromosome"/>
</dbReference>
<feature type="region of interest" description="Disordered" evidence="1">
    <location>
        <begin position="22"/>
        <end position="56"/>
    </location>
</feature>